<dbReference type="EMBL" id="CP043617">
    <property type="protein sequence ID" value="QFR50446.1"/>
    <property type="molecule type" value="Genomic_DNA"/>
</dbReference>
<dbReference type="InterPro" id="IPR034718">
    <property type="entry name" value="RlpA"/>
</dbReference>
<dbReference type="GO" id="GO:0000270">
    <property type="term" value="P:peptidoglycan metabolic process"/>
    <property type="evidence" value="ECO:0007669"/>
    <property type="project" value="UniProtKB-UniRule"/>
</dbReference>
<dbReference type="Gene3D" id="3.30.70.1070">
    <property type="entry name" value="Sporulation related repeat"/>
    <property type="match status" value="1"/>
</dbReference>
<dbReference type="GO" id="GO:0042834">
    <property type="term" value="F:peptidoglycan binding"/>
    <property type="evidence" value="ECO:0007669"/>
    <property type="project" value="InterPro"/>
</dbReference>
<comment type="similarity">
    <text evidence="4 5">Belongs to the RlpA family.</text>
</comment>
<organism evidence="7 8">
    <name type="scientific">Sulfurimonas lithotrophica</name>
    <dbReference type="NCBI Taxonomy" id="2590022"/>
    <lineage>
        <taxon>Bacteria</taxon>
        <taxon>Pseudomonadati</taxon>
        <taxon>Campylobacterota</taxon>
        <taxon>Epsilonproteobacteria</taxon>
        <taxon>Campylobacterales</taxon>
        <taxon>Sulfurimonadaceae</taxon>
        <taxon>Sulfurimonas</taxon>
    </lineage>
</organism>
<dbReference type="EC" id="4.2.2.-" evidence="4"/>
<name>A0A5P8P449_9BACT</name>
<dbReference type="PROSITE" id="PS51724">
    <property type="entry name" value="SPOR"/>
    <property type="match status" value="1"/>
</dbReference>
<sequence>MKPYIIHGKKYYPDIVEVGDTYNGIASWYGPDFHGKLTSNGETYNMHDMTAAHKTFPMNTIVKVVNVENGLSTVVRINDRGPFVGTRIIDLSNAAAHKISMVNKGTANVKLEVLGFQSKGSTKIEPKEKLKTIPQDSQIADYAIQIGSFSRFEGALQTQQKYNGLDGYETVIKDIDNGASRAFKVWLKGFRSEKEARDYKASSEFHSSFIVRDN</sequence>
<reference evidence="7 8" key="1">
    <citation type="submission" date="2019-09" db="EMBL/GenBank/DDBJ databases">
        <title>Sulfurimonas gotlandica sp. nov., a chemoautotrophic and psychrotolerant epsilonproteobacterium isolated from a pelagic redoxcline, and an emended description of the genus Sulfurimonas.</title>
        <authorList>
            <person name="Wang S."/>
            <person name="Jiang L."/>
            <person name="Shao S."/>
        </authorList>
    </citation>
    <scope>NUCLEOTIDE SEQUENCE [LARGE SCALE GENOMIC DNA]</scope>
    <source>
        <strain evidence="7 8">GYSZ_1</strain>
    </source>
</reference>
<keyword evidence="2 4" id="KW-0456">Lyase</keyword>
<accession>A0A5P8P449</accession>
<gene>
    <name evidence="4" type="primary">rlpA</name>
    <name evidence="7" type="ORF">FJR48_05825</name>
</gene>
<evidence type="ECO:0000259" key="6">
    <source>
        <dbReference type="PROSITE" id="PS51724"/>
    </source>
</evidence>
<dbReference type="GO" id="GO:0008932">
    <property type="term" value="F:lytic endotransglycosylase activity"/>
    <property type="evidence" value="ECO:0007669"/>
    <property type="project" value="UniProtKB-UniRule"/>
</dbReference>
<dbReference type="OrthoDB" id="9779128at2"/>
<dbReference type="KEGG" id="sulg:FJR48_05825"/>
<keyword evidence="3 4" id="KW-0961">Cell wall biogenesis/degradation</keyword>
<dbReference type="InterPro" id="IPR009009">
    <property type="entry name" value="RlpA-like_DPBB"/>
</dbReference>
<dbReference type="InterPro" id="IPR007730">
    <property type="entry name" value="SPOR-like_dom"/>
</dbReference>
<keyword evidence="1" id="KW-0732">Signal</keyword>
<proteinExistence type="inferred from homology"/>
<evidence type="ECO:0000256" key="5">
    <source>
        <dbReference type="RuleBase" id="RU003495"/>
    </source>
</evidence>
<dbReference type="Pfam" id="PF03330">
    <property type="entry name" value="DPBB_1"/>
    <property type="match status" value="1"/>
</dbReference>
<dbReference type="NCBIfam" id="TIGR00413">
    <property type="entry name" value="rlpA"/>
    <property type="match status" value="1"/>
</dbReference>
<evidence type="ECO:0000256" key="4">
    <source>
        <dbReference type="HAMAP-Rule" id="MF_02071"/>
    </source>
</evidence>
<dbReference type="HAMAP" id="MF_02071">
    <property type="entry name" value="RlpA"/>
    <property type="match status" value="1"/>
</dbReference>
<dbReference type="Proteomes" id="UP000326944">
    <property type="component" value="Chromosome"/>
</dbReference>
<dbReference type="InterPro" id="IPR012997">
    <property type="entry name" value="RplA"/>
</dbReference>
<evidence type="ECO:0000313" key="7">
    <source>
        <dbReference type="EMBL" id="QFR50446.1"/>
    </source>
</evidence>
<feature type="domain" description="SPOR" evidence="6">
    <location>
        <begin position="136"/>
        <end position="214"/>
    </location>
</feature>
<dbReference type="InterPro" id="IPR036680">
    <property type="entry name" value="SPOR-like_sf"/>
</dbReference>
<dbReference type="Gene3D" id="2.40.40.10">
    <property type="entry name" value="RlpA-like domain"/>
    <property type="match status" value="1"/>
</dbReference>
<comment type="function">
    <text evidence="4">Lytic transglycosylase with a strong preference for naked glycan strands that lack stem peptides.</text>
</comment>
<dbReference type="PANTHER" id="PTHR34183">
    <property type="entry name" value="ENDOLYTIC PEPTIDOGLYCAN TRANSGLYCOSYLASE RLPA"/>
    <property type="match status" value="1"/>
</dbReference>
<dbReference type="GO" id="GO:0071555">
    <property type="term" value="P:cell wall organization"/>
    <property type="evidence" value="ECO:0007669"/>
    <property type="project" value="UniProtKB-KW"/>
</dbReference>
<dbReference type="PANTHER" id="PTHR34183:SF1">
    <property type="entry name" value="ENDOLYTIC PEPTIDOGLYCAN TRANSGLYCOSYLASE RLPA"/>
    <property type="match status" value="1"/>
</dbReference>
<protein>
    <recommendedName>
        <fullName evidence="4">Probable endolytic peptidoglycan transglycosylase RlpA</fullName>
        <ecNumber evidence="4">4.2.2.-</ecNumber>
    </recommendedName>
</protein>
<dbReference type="SUPFAM" id="SSF50685">
    <property type="entry name" value="Barwin-like endoglucanases"/>
    <property type="match status" value="1"/>
</dbReference>
<dbReference type="CDD" id="cd22268">
    <property type="entry name" value="DPBB_RlpA-like"/>
    <property type="match status" value="1"/>
</dbReference>
<evidence type="ECO:0000256" key="1">
    <source>
        <dbReference type="ARBA" id="ARBA00022729"/>
    </source>
</evidence>
<dbReference type="InterPro" id="IPR036908">
    <property type="entry name" value="RlpA-like_sf"/>
</dbReference>
<keyword evidence="8" id="KW-1185">Reference proteome</keyword>
<evidence type="ECO:0000256" key="2">
    <source>
        <dbReference type="ARBA" id="ARBA00023239"/>
    </source>
</evidence>
<evidence type="ECO:0000256" key="3">
    <source>
        <dbReference type="ARBA" id="ARBA00023316"/>
    </source>
</evidence>
<dbReference type="AlphaFoldDB" id="A0A5P8P449"/>
<evidence type="ECO:0000313" key="8">
    <source>
        <dbReference type="Proteomes" id="UP000326944"/>
    </source>
</evidence>